<dbReference type="PANTHER" id="PTHR21310">
    <property type="entry name" value="AMINOGLYCOSIDE PHOSPHOTRANSFERASE-RELATED-RELATED"/>
    <property type="match status" value="1"/>
</dbReference>
<dbReference type="InterPro" id="IPR051678">
    <property type="entry name" value="AGP_Transferase"/>
</dbReference>
<dbReference type="CDD" id="cd05154">
    <property type="entry name" value="ACAD10_11_N-like"/>
    <property type="match status" value="1"/>
</dbReference>
<proteinExistence type="predicted"/>
<dbReference type="SUPFAM" id="SSF56112">
    <property type="entry name" value="Protein kinase-like (PK-like)"/>
    <property type="match status" value="1"/>
</dbReference>
<sequence length="488" mass="54703">MNKVTALADFVGQTLARQGLVIERIITMSGGAIQENLRLDYSCADGKTGSLVLRTDAATLVAGSHKKADEYAVLSYVHAAGIKTPRPIALCQDTEIIGKPFILMEYLPGTTDFARIRAGARREELAVELGRELAAIHRLSPVNLPFLKRLAPDPVSSLIRQYRAFFDQPGMVRPVAEWAMRWCLSQTDYCRSSVQVLVHGDFRTANYLVDQERLTGLLDWEFSGWGDPYSDLGWFCARCWRYGYEGTPAGGIASRDSFYQGYRAVSGEDVDPERVKFWEVMALLRWLVIAMQQGERNYSGGEKDLELGLTGLIRPLEIEDMLLEMTAPFSWKGKTQNNAVTRDKEITVSALVSELLSGSWAREKDILQHLMQQIDSLPLWGEAQEALVDQGTDMDNRALKKIIRIAAALNQRVFTSTSHGSSLPESFEESVKTSELITLRDQIRSGCYDREEQLYQLLLRVNRSKLEIISPASLAGYVALLGDERHNL</sequence>
<reference evidence="2" key="1">
    <citation type="submission" date="2022-12" db="EMBL/GenBank/DDBJ databases">
        <title>Bacterial isolates from different developmental stages of Nematostella vectensis.</title>
        <authorList>
            <person name="Fraune S."/>
        </authorList>
    </citation>
    <scope>NUCLEOTIDE SEQUENCE</scope>
    <source>
        <strain evidence="2">G21630-S1</strain>
    </source>
</reference>
<name>A0ABT4LN98_9PROT</name>
<evidence type="ECO:0000259" key="1">
    <source>
        <dbReference type="Pfam" id="PF01636"/>
    </source>
</evidence>
<dbReference type="PANTHER" id="PTHR21310:SF57">
    <property type="entry name" value="BLR2944 PROTEIN"/>
    <property type="match status" value="1"/>
</dbReference>
<dbReference type="Proteomes" id="UP001069802">
    <property type="component" value="Unassembled WGS sequence"/>
</dbReference>
<evidence type="ECO:0000313" key="3">
    <source>
        <dbReference type="Proteomes" id="UP001069802"/>
    </source>
</evidence>
<organism evidence="2 3">
    <name type="scientific">Kiloniella laminariae</name>
    <dbReference type="NCBI Taxonomy" id="454162"/>
    <lineage>
        <taxon>Bacteria</taxon>
        <taxon>Pseudomonadati</taxon>
        <taxon>Pseudomonadota</taxon>
        <taxon>Alphaproteobacteria</taxon>
        <taxon>Rhodospirillales</taxon>
        <taxon>Kiloniellaceae</taxon>
        <taxon>Kiloniella</taxon>
    </lineage>
</organism>
<comment type="caution">
    <text evidence="2">The sequence shown here is derived from an EMBL/GenBank/DDBJ whole genome shotgun (WGS) entry which is preliminary data.</text>
</comment>
<accession>A0ABT4LN98</accession>
<dbReference type="InterPro" id="IPR041726">
    <property type="entry name" value="ACAD10_11_N"/>
</dbReference>
<gene>
    <name evidence="2" type="ORF">O4H49_17540</name>
</gene>
<dbReference type="Gene3D" id="3.30.200.20">
    <property type="entry name" value="Phosphorylase Kinase, domain 1"/>
    <property type="match status" value="1"/>
</dbReference>
<feature type="domain" description="Aminoglycoside phosphotransferase" evidence="1">
    <location>
        <begin position="43"/>
        <end position="265"/>
    </location>
</feature>
<evidence type="ECO:0000313" key="2">
    <source>
        <dbReference type="EMBL" id="MCZ4282596.1"/>
    </source>
</evidence>
<keyword evidence="3" id="KW-1185">Reference proteome</keyword>
<dbReference type="InterPro" id="IPR002575">
    <property type="entry name" value="Aminoglycoside_PTrfase"/>
</dbReference>
<dbReference type="Gene3D" id="3.90.1200.10">
    <property type="match status" value="1"/>
</dbReference>
<dbReference type="Pfam" id="PF01636">
    <property type="entry name" value="APH"/>
    <property type="match status" value="1"/>
</dbReference>
<dbReference type="EMBL" id="JAPWGY010000009">
    <property type="protein sequence ID" value="MCZ4282596.1"/>
    <property type="molecule type" value="Genomic_DNA"/>
</dbReference>
<protein>
    <submittedName>
        <fullName evidence="2">Phosphotransferase family protein</fullName>
    </submittedName>
</protein>
<dbReference type="RefSeq" id="WP_269424743.1">
    <property type="nucleotide sequence ID" value="NZ_JAPWGY010000009.1"/>
</dbReference>
<dbReference type="InterPro" id="IPR011009">
    <property type="entry name" value="Kinase-like_dom_sf"/>
</dbReference>